<dbReference type="AlphaFoldDB" id="A0A2S9YBA4"/>
<organism evidence="1 2">
    <name type="scientific">Enhygromyxa salina</name>
    <dbReference type="NCBI Taxonomy" id="215803"/>
    <lineage>
        <taxon>Bacteria</taxon>
        <taxon>Pseudomonadati</taxon>
        <taxon>Myxococcota</taxon>
        <taxon>Polyangia</taxon>
        <taxon>Nannocystales</taxon>
        <taxon>Nannocystaceae</taxon>
        <taxon>Enhygromyxa</taxon>
    </lineage>
</organism>
<evidence type="ECO:0000313" key="1">
    <source>
        <dbReference type="EMBL" id="PRQ02385.1"/>
    </source>
</evidence>
<keyword evidence="2" id="KW-1185">Reference proteome</keyword>
<name>A0A2S9YBA4_9BACT</name>
<dbReference type="Proteomes" id="UP000237968">
    <property type="component" value="Unassembled WGS sequence"/>
</dbReference>
<evidence type="ECO:0000313" key="2">
    <source>
        <dbReference type="Proteomes" id="UP000237968"/>
    </source>
</evidence>
<gene>
    <name evidence="1" type="ORF">ENSA5_23120</name>
</gene>
<dbReference type="RefSeq" id="WP_106391731.1">
    <property type="nucleotide sequence ID" value="NZ_PVNK01000119.1"/>
</dbReference>
<comment type="caution">
    <text evidence="1">The sequence shown here is derived from an EMBL/GenBank/DDBJ whole genome shotgun (WGS) entry which is preliminary data.</text>
</comment>
<sequence>MLAAIHRISTSPYMNLFAGLALLVTSGAETVTSFEEGIGVHHGVLVYALVQVVKVFPELFEGLEGIHEGLEEHE</sequence>
<dbReference type="EMBL" id="PVNK01000119">
    <property type="protein sequence ID" value="PRQ02385.1"/>
    <property type="molecule type" value="Genomic_DNA"/>
</dbReference>
<protein>
    <submittedName>
        <fullName evidence="1">Uncharacterized protein</fullName>
    </submittedName>
</protein>
<proteinExistence type="predicted"/>
<reference evidence="1 2" key="1">
    <citation type="submission" date="2018-03" db="EMBL/GenBank/DDBJ databases">
        <title>Draft Genome Sequences of the Obligatory Marine Myxobacteria Enhygromyxa salina SWB005.</title>
        <authorList>
            <person name="Poehlein A."/>
            <person name="Moghaddam J.A."/>
            <person name="Harms H."/>
            <person name="Alanjari M."/>
            <person name="Koenig G.M."/>
            <person name="Daniel R."/>
            <person name="Schaeberle T.F."/>
        </authorList>
    </citation>
    <scope>NUCLEOTIDE SEQUENCE [LARGE SCALE GENOMIC DNA]</scope>
    <source>
        <strain evidence="1 2">SWB005</strain>
    </source>
</reference>
<accession>A0A2S9YBA4</accession>